<reference evidence="1 2" key="1">
    <citation type="journal article" date="2010" name="DNA Res.">
        <title>Genome sequence of Kitasatospora setae NBRC 14216T: an evolutionary snapshot of the family Streptomycetaceae.</title>
        <authorList>
            <person name="Ichikawa N."/>
            <person name="Oguchi A."/>
            <person name="Ikeda H."/>
            <person name="Ishikawa J."/>
            <person name="Kitani S."/>
            <person name="Watanabe Y."/>
            <person name="Nakamura S."/>
            <person name="Katano Y."/>
            <person name="Kishi E."/>
            <person name="Sasagawa M."/>
            <person name="Ankai A."/>
            <person name="Fukui S."/>
            <person name="Hashimoto Y."/>
            <person name="Kamata S."/>
            <person name="Otoguro M."/>
            <person name="Tanikawa S."/>
            <person name="Nihira T."/>
            <person name="Horinouchi S."/>
            <person name="Ohnishi Y."/>
            <person name="Hayakawa M."/>
            <person name="Kuzuyama T."/>
            <person name="Arisawa A."/>
            <person name="Nomoto F."/>
            <person name="Miura H."/>
            <person name="Takahashi Y."/>
            <person name="Fujita N."/>
        </authorList>
    </citation>
    <scope>NUCLEOTIDE SEQUENCE [LARGE SCALE GENOMIC DNA]</scope>
    <source>
        <strain evidence="2">ATCC 33774 / DSM 43861 / JCM 3304 / KCC A-0304 / NBRC 14216 / KM-6054</strain>
    </source>
</reference>
<dbReference type="EMBL" id="AP010968">
    <property type="protein sequence ID" value="BAJ29825.1"/>
    <property type="molecule type" value="Genomic_DNA"/>
</dbReference>
<keyword evidence="2" id="KW-1185">Reference proteome</keyword>
<sequence length="157" mass="16748">MMPASPEDSRRLLLEAAGLTVLGTPDATGLPSPGEVWPSVSGFLVEPDATVALSAPDWAARVDEHWLRLSRESGLFAPDGTFLIHVGGRGMGCLGWALVRRDDDARLAAHLTDGPQQPEFVTMARDGRTSCGVTTEEYDIWLVRSAPVPVEAGQVIG</sequence>
<dbReference type="HOGENOM" id="CLU_150698_0_0_11"/>
<name>E4NEN9_KITSK</name>
<evidence type="ECO:0000313" key="2">
    <source>
        <dbReference type="Proteomes" id="UP000007076"/>
    </source>
</evidence>
<dbReference type="KEGG" id="ksk:KSE_40330"/>
<evidence type="ECO:0000313" key="1">
    <source>
        <dbReference type="EMBL" id="BAJ29825.1"/>
    </source>
</evidence>
<dbReference type="AlphaFoldDB" id="E4NEN9"/>
<dbReference type="eggNOG" id="ENOG502ZTD9">
    <property type="taxonomic scope" value="Bacteria"/>
</dbReference>
<organism evidence="1 2">
    <name type="scientific">Kitasatospora setae (strain ATCC 33774 / DSM 43861 / JCM 3304 / KCC A-0304 / NBRC 14216 / KM-6054)</name>
    <name type="common">Streptomyces setae</name>
    <dbReference type="NCBI Taxonomy" id="452652"/>
    <lineage>
        <taxon>Bacteria</taxon>
        <taxon>Bacillati</taxon>
        <taxon>Actinomycetota</taxon>
        <taxon>Actinomycetes</taxon>
        <taxon>Kitasatosporales</taxon>
        <taxon>Streptomycetaceae</taxon>
        <taxon>Kitasatospora</taxon>
    </lineage>
</organism>
<protein>
    <submittedName>
        <fullName evidence="1">Uncharacterized protein</fullName>
    </submittedName>
</protein>
<proteinExistence type="predicted"/>
<dbReference type="Proteomes" id="UP000007076">
    <property type="component" value="Chromosome"/>
</dbReference>
<dbReference type="PATRIC" id="fig|452652.3.peg.4029"/>
<accession>E4NEN9</accession>
<gene>
    <name evidence="1" type="ordered locus">KSE_40330</name>
</gene>